<evidence type="ECO:0000313" key="2">
    <source>
        <dbReference type="EMBL" id="MPN52933.1"/>
    </source>
</evidence>
<feature type="compositionally biased region" description="Basic and acidic residues" evidence="1">
    <location>
        <begin position="15"/>
        <end position="34"/>
    </location>
</feature>
<evidence type="ECO:0000256" key="1">
    <source>
        <dbReference type="SAM" id="MobiDB-lite"/>
    </source>
</evidence>
<dbReference type="AlphaFoldDB" id="A0A645J0F9"/>
<gene>
    <name evidence="2" type="ORF">SDC9_200596</name>
</gene>
<comment type="caution">
    <text evidence="2">The sequence shown here is derived from an EMBL/GenBank/DDBJ whole genome shotgun (WGS) entry which is preliminary data.</text>
</comment>
<name>A0A645J0F9_9ZZZZ</name>
<dbReference type="EMBL" id="VSSQ01119528">
    <property type="protein sequence ID" value="MPN52933.1"/>
    <property type="molecule type" value="Genomic_DNA"/>
</dbReference>
<organism evidence="2">
    <name type="scientific">bioreactor metagenome</name>
    <dbReference type="NCBI Taxonomy" id="1076179"/>
    <lineage>
        <taxon>unclassified sequences</taxon>
        <taxon>metagenomes</taxon>
        <taxon>ecological metagenomes</taxon>
    </lineage>
</organism>
<sequence>MEGESVDVILDEIRDKIDGPVKPEEPKKTGKEEQTVVITPSVPPHDRLPSDHEIKEDNPGEGN</sequence>
<feature type="region of interest" description="Disordered" evidence="1">
    <location>
        <begin position="15"/>
        <end position="63"/>
    </location>
</feature>
<reference evidence="2" key="1">
    <citation type="submission" date="2019-08" db="EMBL/GenBank/DDBJ databases">
        <authorList>
            <person name="Kucharzyk K."/>
            <person name="Murdoch R.W."/>
            <person name="Higgins S."/>
            <person name="Loffler F."/>
        </authorList>
    </citation>
    <scope>NUCLEOTIDE SEQUENCE</scope>
</reference>
<proteinExistence type="predicted"/>
<feature type="compositionally biased region" description="Basic and acidic residues" evidence="1">
    <location>
        <begin position="44"/>
        <end position="63"/>
    </location>
</feature>
<protein>
    <submittedName>
        <fullName evidence="2">Uncharacterized protein</fullName>
    </submittedName>
</protein>
<accession>A0A645J0F9</accession>